<reference evidence="2" key="2">
    <citation type="submission" date="2015-09" db="EMBL/GenBank/DDBJ databases">
        <title>Draft genome sequence of a multidrug-resistant Chryseobacterium indologenes isolate from Malaysia.</title>
        <authorList>
            <person name="Yu C.Y."/>
            <person name="Ang G.Y."/>
            <person name="Chan K.-G."/>
        </authorList>
    </citation>
    <scope>NUCLEOTIDE SEQUENCE [LARGE SCALE GENOMIC DNA]</scope>
    <source>
        <strain evidence="2">CI_885</strain>
    </source>
</reference>
<dbReference type="PATRIC" id="fig|253.9.peg.3996"/>
<dbReference type="OrthoDB" id="1113003at2"/>
<sequence>MIRRVKYNEIDFVKYTKCLENSEQKNWYARKEILDQLSGSWHILVYGDYEAVMPVHIDRKIGINFVNMPLFCQQLGVFSKADDSGINDLFLQFLKKKYILFLYSFNQYNSFSVEPEKRKNYIIPISDYVLLRRKKYFKGRKSTAKMAQHLQYKEIELNDESILFFRSNLKGLSKESDWQKLKNYILFLSENNALKLSGAYFNDKLISLAVLVADKEQFSLLSLVNDEKYKNENGASFVIDRILNLYIHEKTFNFMGSNIRGIQVFFKSFGAELHEYGIIENKFLKRFS</sequence>
<evidence type="ECO:0000313" key="1">
    <source>
        <dbReference type="EMBL" id="KPE51160.1"/>
    </source>
</evidence>
<dbReference type="Proteomes" id="UP000037953">
    <property type="component" value="Unassembled WGS sequence"/>
</dbReference>
<evidence type="ECO:0008006" key="3">
    <source>
        <dbReference type="Google" id="ProtNLM"/>
    </source>
</evidence>
<reference evidence="1 2" key="1">
    <citation type="journal article" date="2015" name="Genom Data">
        <title>Draft genome sequence of a multidrug-resistant Chryseobacterium indologenes isolate from Malaysia.</title>
        <authorList>
            <person name="Yu C.Y."/>
            <person name="Ang G.Y."/>
            <person name="Cheng H.J."/>
            <person name="Cheong Y.M."/>
            <person name="Yin W.F."/>
            <person name="Chan K.G."/>
        </authorList>
    </citation>
    <scope>NUCLEOTIDE SEQUENCE [LARGE SCALE GENOMIC DNA]</scope>
    <source>
        <strain evidence="1 2">CI_885</strain>
    </source>
</reference>
<evidence type="ECO:0000313" key="2">
    <source>
        <dbReference type="Proteomes" id="UP000037953"/>
    </source>
</evidence>
<organism evidence="1 2">
    <name type="scientific">Chryseobacterium indologenes</name>
    <name type="common">Flavobacterium indologenes</name>
    <dbReference type="NCBI Taxonomy" id="253"/>
    <lineage>
        <taxon>Bacteria</taxon>
        <taxon>Pseudomonadati</taxon>
        <taxon>Bacteroidota</taxon>
        <taxon>Flavobacteriia</taxon>
        <taxon>Flavobacteriales</taxon>
        <taxon>Weeksellaceae</taxon>
        <taxon>Chryseobacterium group</taxon>
        <taxon>Chryseobacterium</taxon>
    </lineage>
</organism>
<comment type="caution">
    <text evidence="1">The sequence shown here is derived from an EMBL/GenBank/DDBJ whole genome shotgun (WGS) entry which is preliminary data.</text>
</comment>
<dbReference type="EMBL" id="LJOD01000006">
    <property type="protein sequence ID" value="KPE51160.1"/>
    <property type="molecule type" value="Genomic_DNA"/>
</dbReference>
<gene>
    <name evidence="1" type="ORF">AOB46_10850</name>
</gene>
<accession>A0A0N0ZWR2</accession>
<name>A0A0N0ZWR2_CHRID</name>
<proteinExistence type="predicted"/>
<dbReference type="AlphaFoldDB" id="A0A0N0ZWR2"/>
<protein>
    <recommendedName>
        <fullName evidence="3">GNAT family N-acetyltransferase</fullName>
    </recommendedName>
</protein>
<dbReference type="RefSeq" id="WP_062699177.1">
    <property type="nucleotide sequence ID" value="NZ_LJOD01000006.1"/>
</dbReference>